<comment type="caution">
    <text evidence="4">The sequence shown here is derived from an EMBL/GenBank/DDBJ whole genome shotgun (WGS) entry which is preliminary data.</text>
</comment>
<keyword evidence="5" id="KW-1185">Reference proteome</keyword>
<gene>
    <name evidence="4" type="ORF">EDC18_11513</name>
</gene>
<dbReference type="RefSeq" id="WP_132254110.1">
    <property type="nucleotide sequence ID" value="NZ_SMAL01000015.1"/>
</dbReference>
<dbReference type="GO" id="GO:0016788">
    <property type="term" value="F:hydrolase activity, acting on ester bonds"/>
    <property type="evidence" value="ECO:0007669"/>
    <property type="project" value="InterPro"/>
</dbReference>
<evidence type="ECO:0000256" key="2">
    <source>
        <dbReference type="ARBA" id="ARBA00022801"/>
    </source>
</evidence>
<feature type="binding site" evidence="3">
    <location>
        <position position="92"/>
    </location>
    <ligand>
        <name>a divalent metal cation</name>
        <dbReference type="ChEBI" id="CHEBI:60240"/>
        <label>1</label>
    </ligand>
</feature>
<dbReference type="AlphaFoldDB" id="A0A4V2UZK8"/>
<dbReference type="GO" id="GO:0005829">
    <property type="term" value="C:cytosol"/>
    <property type="evidence" value="ECO:0007669"/>
    <property type="project" value="TreeGrafter"/>
</dbReference>
<keyword evidence="1 3" id="KW-0479">Metal-binding</keyword>
<evidence type="ECO:0000256" key="1">
    <source>
        <dbReference type="ARBA" id="ARBA00022723"/>
    </source>
</evidence>
<evidence type="ECO:0000256" key="3">
    <source>
        <dbReference type="PIRSR" id="PIRSR005902-1"/>
    </source>
</evidence>
<dbReference type="InterPro" id="IPR032466">
    <property type="entry name" value="Metal_Hydrolase"/>
</dbReference>
<evidence type="ECO:0000313" key="5">
    <source>
        <dbReference type="Proteomes" id="UP000294902"/>
    </source>
</evidence>
<dbReference type="PIRSF" id="PIRSF005902">
    <property type="entry name" value="DNase_TatD"/>
    <property type="match status" value="1"/>
</dbReference>
<dbReference type="FunFam" id="3.20.20.140:FF:000005">
    <property type="entry name" value="TatD family hydrolase"/>
    <property type="match status" value="1"/>
</dbReference>
<feature type="binding site" evidence="3">
    <location>
        <position position="128"/>
    </location>
    <ligand>
        <name>a divalent metal cation</name>
        <dbReference type="ChEBI" id="CHEBI:60240"/>
        <label>2</label>
    </ligand>
</feature>
<evidence type="ECO:0000313" key="4">
    <source>
        <dbReference type="EMBL" id="TCT11668.1"/>
    </source>
</evidence>
<dbReference type="PANTHER" id="PTHR46124:SF2">
    <property type="entry name" value="D-AMINOACYL-TRNA DEACYLASE"/>
    <property type="match status" value="1"/>
</dbReference>
<organism evidence="4 5">
    <name type="scientific">Natranaerovirga pectinivora</name>
    <dbReference type="NCBI Taxonomy" id="682400"/>
    <lineage>
        <taxon>Bacteria</taxon>
        <taxon>Bacillati</taxon>
        <taxon>Bacillota</taxon>
        <taxon>Clostridia</taxon>
        <taxon>Lachnospirales</taxon>
        <taxon>Natranaerovirgaceae</taxon>
        <taxon>Natranaerovirga</taxon>
    </lineage>
</organism>
<dbReference type="Pfam" id="PF01026">
    <property type="entry name" value="TatD_DNase"/>
    <property type="match status" value="1"/>
</dbReference>
<sequence length="255" mass="28917">MIFESHAHYDDKQFDEDRDEILKELPNKGIEYVVNVGADLDSSQKSVALSEKYDYIYAAVGVHPHDALSIDESIIQRIDTLAEHKKVIAIGEIGLDYYYDNSPQTIQKLWFERQIELAKEKKLPIIVHSREAAKDTMDIVKGTHADKVGGVIHCFSYSYEIAKEYVDMGFYIGIGGVITFKNSKKSKEVVKGIPLKSLLLETDCPYLAPVPYRGKRNHSAYLDLVAKEIADIKGVEYDEVIKITRENGIKLFDVK</sequence>
<dbReference type="GO" id="GO:0004536">
    <property type="term" value="F:DNA nuclease activity"/>
    <property type="evidence" value="ECO:0007669"/>
    <property type="project" value="InterPro"/>
</dbReference>
<reference evidence="4 5" key="1">
    <citation type="submission" date="2019-03" db="EMBL/GenBank/DDBJ databases">
        <title>Genomic Encyclopedia of Type Strains, Phase IV (KMG-IV): sequencing the most valuable type-strain genomes for metagenomic binning, comparative biology and taxonomic classification.</title>
        <authorList>
            <person name="Goeker M."/>
        </authorList>
    </citation>
    <scope>NUCLEOTIDE SEQUENCE [LARGE SCALE GENOMIC DNA]</scope>
    <source>
        <strain evidence="4 5">DSM 24629</strain>
    </source>
</reference>
<dbReference type="PANTHER" id="PTHR46124">
    <property type="entry name" value="D-AMINOACYL-TRNA DEACYLASE"/>
    <property type="match status" value="1"/>
</dbReference>
<dbReference type="GO" id="GO:0046872">
    <property type="term" value="F:metal ion binding"/>
    <property type="evidence" value="ECO:0007669"/>
    <property type="project" value="UniProtKB-KW"/>
</dbReference>
<dbReference type="InterPro" id="IPR001130">
    <property type="entry name" value="TatD-like"/>
</dbReference>
<feature type="binding site" evidence="3">
    <location>
        <position position="153"/>
    </location>
    <ligand>
        <name>a divalent metal cation</name>
        <dbReference type="ChEBI" id="CHEBI:60240"/>
        <label>2</label>
    </ligand>
</feature>
<protein>
    <submittedName>
        <fullName evidence="4">TatD DNase family protein</fullName>
    </submittedName>
</protein>
<accession>A0A4V2UZK8</accession>
<feature type="binding site" evidence="3">
    <location>
        <position position="8"/>
    </location>
    <ligand>
        <name>a divalent metal cation</name>
        <dbReference type="ChEBI" id="CHEBI:60240"/>
        <label>1</label>
    </ligand>
</feature>
<dbReference type="CDD" id="cd01310">
    <property type="entry name" value="TatD_DNAse"/>
    <property type="match status" value="1"/>
</dbReference>
<dbReference type="Proteomes" id="UP000294902">
    <property type="component" value="Unassembled WGS sequence"/>
</dbReference>
<feature type="binding site" evidence="3">
    <location>
        <position position="6"/>
    </location>
    <ligand>
        <name>a divalent metal cation</name>
        <dbReference type="ChEBI" id="CHEBI:60240"/>
        <label>1</label>
    </ligand>
</feature>
<keyword evidence="2" id="KW-0378">Hydrolase</keyword>
<proteinExistence type="predicted"/>
<dbReference type="InterPro" id="IPR018228">
    <property type="entry name" value="DNase_TatD-rel_CS"/>
</dbReference>
<dbReference type="NCBIfam" id="TIGR00010">
    <property type="entry name" value="YchF/TatD family DNA exonuclease"/>
    <property type="match status" value="1"/>
</dbReference>
<dbReference type="Gene3D" id="3.20.20.140">
    <property type="entry name" value="Metal-dependent hydrolases"/>
    <property type="match status" value="1"/>
</dbReference>
<feature type="binding site" evidence="3">
    <location>
        <position position="203"/>
    </location>
    <ligand>
        <name>a divalent metal cation</name>
        <dbReference type="ChEBI" id="CHEBI:60240"/>
        <label>1</label>
    </ligand>
</feature>
<dbReference type="PROSITE" id="PS01091">
    <property type="entry name" value="TATD_3"/>
    <property type="match status" value="1"/>
</dbReference>
<dbReference type="InterPro" id="IPR015991">
    <property type="entry name" value="TatD/YcfH-like"/>
</dbReference>
<dbReference type="OrthoDB" id="9810005at2"/>
<name>A0A4V2UZK8_9FIRM</name>
<dbReference type="SUPFAM" id="SSF51556">
    <property type="entry name" value="Metallo-dependent hydrolases"/>
    <property type="match status" value="1"/>
</dbReference>
<dbReference type="EMBL" id="SMAL01000015">
    <property type="protein sequence ID" value="TCT11668.1"/>
    <property type="molecule type" value="Genomic_DNA"/>
</dbReference>